<dbReference type="EMBL" id="JARTCD010000010">
    <property type="protein sequence ID" value="KAJ8661047.1"/>
    <property type="molecule type" value="Genomic_DNA"/>
</dbReference>
<name>A0AAD7V8P2_9FUNG</name>
<reference evidence="1 2" key="1">
    <citation type="submission" date="2023-03" db="EMBL/GenBank/DDBJ databases">
        <title>Genome sequence of Lichtheimia ornata CBS 291.66.</title>
        <authorList>
            <person name="Mohabir J.T."/>
            <person name="Shea T.P."/>
            <person name="Kurbessoian T."/>
            <person name="Berby B."/>
            <person name="Fontaine J."/>
            <person name="Livny J."/>
            <person name="Gnirke A."/>
            <person name="Stajich J.E."/>
            <person name="Cuomo C.A."/>
        </authorList>
    </citation>
    <scope>NUCLEOTIDE SEQUENCE [LARGE SCALE GENOMIC DNA]</scope>
    <source>
        <strain evidence="1">CBS 291.66</strain>
    </source>
</reference>
<evidence type="ECO:0000313" key="2">
    <source>
        <dbReference type="Proteomes" id="UP001234581"/>
    </source>
</evidence>
<proteinExistence type="predicted"/>
<dbReference type="RefSeq" id="XP_058345960.1">
    <property type="nucleotide sequence ID" value="XM_058483341.1"/>
</dbReference>
<comment type="caution">
    <text evidence="1">The sequence shown here is derived from an EMBL/GenBank/DDBJ whole genome shotgun (WGS) entry which is preliminary data.</text>
</comment>
<keyword evidence="2" id="KW-1185">Reference proteome</keyword>
<evidence type="ECO:0000313" key="1">
    <source>
        <dbReference type="EMBL" id="KAJ8661047.1"/>
    </source>
</evidence>
<dbReference type="GeneID" id="83210683"/>
<dbReference type="Proteomes" id="UP001234581">
    <property type="component" value="Unassembled WGS sequence"/>
</dbReference>
<accession>A0AAD7V8P2</accession>
<protein>
    <submittedName>
        <fullName evidence="1">Uncharacterized protein</fullName>
    </submittedName>
</protein>
<sequence length="126" mass="14191">MSAYHSARFLSSQQPAAGRRTMILTEYLVISYVFQTVDQLPWSSNTSVLAPRWPHPLLSLFPFSAKSLHINISIPSLRQLLVRTSLLFGKDDKEAHWRSSDTLGKWSMVTDAEEKKATTDVTNGIV</sequence>
<dbReference type="AlphaFoldDB" id="A0AAD7V8P2"/>
<gene>
    <name evidence="1" type="ORF">O0I10_003270</name>
</gene>
<organism evidence="1 2">
    <name type="scientific">Lichtheimia ornata</name>
    <dbReference type="NCBI Taxonomy" id="688661"/>
    <lineage>
        <taxon>Eukaryota</taxon>
        <taxon>Fungi</taxon>
        <taxon>Fungi incertae sedis</taxon>
        <taxon>Mucoromycota</taxon>
        <taxon>Mucoromycotina</taxon>
        <taxon>Mucoromycetes</taxon>
        <taxon>Mucorales</taxon>
        <taxon>Lichtheimiaceae</taxon>
        <taxon>Lichtheimia</taxon>
    </lineage>
</organism>